<evidence type="ECO:0000256" key="1">
    <source>
        <dbReference type="ARBA" id="ARBA00023125"/>
    </source>
</evidence>
<feature type="region of interest" description="Disordered" evidence="3">
    <location>
        <begin position="100"/>
        <end position="187"/>
    </location>
</feature>
<evidence type="ECO:0000256" key="2">
    <source>
        <dbReference type="PROSITE-ProRule" id="PRU00252"/>
    </source>
</evidence>
<dbReference type="EMBL" id="JBHTCG010000038">
    <property type="protein sequence ID" value="MFC7387404.1"/>
    <property type="molecule type" value="Genomic_DNA"/>
</dbReference>
<accession>A0ABW2PEL0</accession>
<evidence type="ECO:0000256" key="3">
    <source>
        <dbReference type="SAM" id="MobiDB-lite"/>
    </source>
</evidence>
<feature type="compositionally biased region" description="Gly residues" evidence="3">
    <location>
        <begin position="162"/>
        <end position="175"/>
    </location>
</feature>
<dbReference type="InterPro" id="IPR012340">
    <property type="entry name" value="NA-bd_OB-fold"/>
</dbReference>
<dbReference type="GO" id="GO:0003677">
    <property type="term" value="F:DNA binding"/>
    <property type="evidence" value="ECO:0007669"/>
    <property type="project" value="UniProtKB-KW"/>
</dbReference>
<reference evidence="5" key="1">
    <citation type="journal article" date="2019" name="Int. J. Syst. Evol. Microbiol.">
        <title>The Global Catalogue of Microorganisms (GCM) 10K type strain sequencing project: providing services to taxonomists for standard genome sequencing and annotation.</title>
        <authorList>
            <consortium name="The Broad Institute Genomics Platform"/>
            <consortium name="The Broad Institute Genome Sequencing Center for Infectious Disease"/>
            <person name="Wu L."/>
            <person name="Ma J."/>
        </authorList>
    </citation>
    <scope>NUCLEOTIDE SEQUENCE [LARGE SCALE GENOMIC DNA]</scope>
    <source>
        <strain evidence="5">CECT 7649</strain>
    </source>
</reference>
<gene>
    <name evidence="4" type="ORF">ACFQSB_34730</name>
</gene>
<keyword evidence="1 2" id="KW-0238">DNA-binding</keyword>
<dbReference type="PROSITE" id="PS50935">
    <property type="entry name" value="SSB"/>
    <property type="match status" value="1"/>
</dbReference>
<dbReference type="Pfam" id="PF00436">
    <property type="entry name" value="SSB"/>
    <property type="match status" value="1"/>
</dbReference>
<dbReference type="InterPro" id="IPR000424">
    <property type="entry name" value="Primosome_PriB/ssb"/>
</dbReference>
<evidence type="ECO:0000313" key="4">
    <source>
        <dbReference type="EMBL" id="MFC7387404.1"/>
    </source>
</evidence>
<keyword evidence="5" id="KW-1185">Reference proteome</keyword>
<dbReference type="Gene3D" id="2.40.50.140">
    <property type="entry name" value="Nucleic acid-binding proteins"/>
    <property type="match status" value="1"/>
</dbReference>
<dbReference type="Proteomes" id="UP001596496">
    <property type="component" value="Unassembled WGS sequence"/>
</dbReference>
<protein>
    <submittedName>
        <fullName evidence="4">Single-stranded DNA-binding protein</fullName>
    </submittedName>
</protein>
<feature type="compositionally biased region" description="Basic and acidic residues" evidence="3">
    <location>
        <begin position="100"/>
        <end position="112"/>
    </location>
</feature>
<dbReference type="RefSeq" id="WP_380831113.1">
    <property type="nucleotide sequence ID" value="NZ_JBHTCG010000038.1"/>
</dbReference>
<name>A0ABW2PEL0_9ACTN</name>
<sequence>MHRNEVTLVGRLSKPARRRELPSGDVMTMWGLAVRRPAEHPSGKKADGIACVTFDPGVGATVAGWRVDDVVTVEGALHQRYRGGAGGGVSTYEVEVREARRLQARDPGRRDTAAPSPTAAAQDHADGPTTAAEHRPPVRHSAGDGVSRRQDGPSGAPSVGGEANGRGGESVGGEGAQDEAGAGLGAE</sequence>
<organism evidence="4 5">
    <name type="scientific">Sphaerisporangium rhizosphaerae</name>
    <dbReference type="NCBI Taxonomy" id="2269375"/>
    <lineage>
        <taxon>Bacteria</taxon>
        <taxon>Bacillati</taxon>
        <taxon>Actinomycetota</taxon>
        <taxon>Actinomycetes</taxon>
        <taxon>Streptosporangiales</taxon>
        <taxon>Streptosporangiaceae</taxon>
        <taxon>Sphaerisporangium</taxon>
    </lineage>
</organism>
<proteinExistence type="predicted"/>
<dbReference type="SUPFAM" id="SSF50249">
    <property type="entry name" value="Nucleic acid-binding proteins"/>
    <property type="match status" value="1"/>
</dbReference>
<evidence type="ECO:0000313" key="5">
    <source>
        <dbReference type="Proteomes" id="UP001596496"/>
    </source>
</evidence>
<comment type="caution">
    <text evidence="4">The sequence shown here is derived from an EMBL/GenBank/DDBJ whole genome shotgun (WGS) entry which is preliminary data.</text>
</comment>